<keyword evidence="3" id="KW-1185">Reference proteome</keyword>
<evidence type="ECO:0000256" key="1">
    <source>
        <dbReference type="SAM" id="MobiDB-lite"/>
    </source>
</evidence>
<gene>
    <name evidence="2" type="ORF">QO014_000192</name>
</gene>
<reference evidence="2 3" key="1">
    <citation type="submission" date="2023-07" db="EMBL/GenBank/DDBJ databases">
        <title>Genomic Encyclopedia of Type Strains, Phase IV (KMG-IV): sequencing the most valuable type-strain genomes for metagenomic binning, comparative biology and taxonomic classification.</title>
        <authorList>
            <person name="Goeker M."/>
        </authorList>
    </citation>
    <scope>NUCLEOTIDE SEQUENCE [LARGE SCALE GENOMIC DNA]</scope>
    <source>
        <strain evidence="2 3">B6-8</strain>
    </source>
</reference>
<dbReference type="EMBL" id="JAUSVO010000001">
    <property type="protein sequence ID" value="MDQ0435822.1"/>
    <property type="molecule type" value="Genomic_DNA"/>
</dbReference>
<feature type="compositionally biased region" description="Basic and acidic residues" evidence="1">
    <location>
        <begin position="28"/>
        <end position="39"/>
    </location>
</feature>
<accession>A0ABU0H1B4</accession>
<comment type="caution">
    <text evidence="2">The sequence shown here is derived from an EMBL/GenBank/DDBJ whole genome shotgun (WGS) entry which is preliminary data.</text>
</comment>
<feature type="region of interest" description="Disordered" evidence="1">
    <location>
        <begin position="28"/>
        <end position="47"/>
    </location>
</feature>
<name>A0ABU0H1B4_9HYPH</name>
<dbReference type="Proteomes" id="UP001241603">
    <property type="component" value="Unassembled WGS sequence"/>
</dbReference>
<evidence type="ECO:0000313" key="3">
    <source>
        <dbReference type="Proteomes" id="UP001241603"/>
    </source>
</evidence>
<organism evidence="2 3">
    <name type="scientific">Kaistia dalseonensis</name>
    <dbReference type="NCBI Taxonomy" id="410840"/>
    <lineage>
        <taxon>Bacteria</taxon>
        <taxon>Pseudomonadati</taxon>
        <taxon>Pseudomonadota</taxon>
        <taxon>Alphaproteobacteria</taxon>
        <taxon>Hyphomicrobiales</taxon>
        <taxon>Kaistiaceae</taxon>
        <taxon>Kaistia</taxon>
    </lineage>
</organism>
<proteinExistence type="predicted"/>
<dbReference type="RefSeq" id="WP_266346780.1">
    <property type="nucleotide sequence ID" value="NZ_JAPKNG010000001.1"/>
</dbReference>
<evidence type="ECO:0000313" key="2">
    <source>
        <dbReference type="EMBL" id="MDQ0435822.1"/>
    </source>
</evidence>
<sequence>MSTARRLPKAGPTVRVHAIRVVPWPRRTDAARGGSDEAAKAFGARLM</sequence>
<protein>
    <submittedName>
        <fullName evidence="2">Uncharacterized protein</fullName>
    </submittedName>
</protein>